<keyword evidence="2" id="KW-1185">Reference proteome</keyword>
<dbReference type="InterPro" id="IPR022536">
    <property type="entry name" value="EspC"/>
</dbReference>
<organism evidence="1 2">
    <name type="scientific">Paractinoplanes rhizophilus</name>
    <dbReference type="NCBI Taxonomy" id="1416877"/>
    <lineage>
        <taxon>Bacteria</taxon>
        <taxon>Bacillati</taxon>
        <taxon>Actinomycetota</taxon>
        <taxon>Actinomycetes</taxon>
        <taxon>Micromonosporales</taxon>
        <taxon>Micromonosporaceae</taxon>
        <taxon>Paractinoplanes</taxon>
    </lineage>
</organism>
<dbReference type="Proteomes" id="UP001596548">
    <property type="component" value="Unassembled WGS sequence"/>
</dbReference>
<evidence type="ECO:0000313" key="2">
    <source>
        <dbReference type="Proteomes" id="UP001596548"/>
    </source>
</evidence>
<gene>
    <name evidence="1" type="ORF">ACFQS1_30320</name>
</gene>
<accession>A0ABW2HZJ4</accession>
<protein>
    <submittedName>
        <fullName evidence="1">Type VII secretion target</fullName>
    </submittedName>
</protein>
<proteinExistence type="predicted"/>
<dbReference type="Pfam" id="PF10824">
    <property type="entry name" value="T7SS_ESX_EspC"/>
    <property type="match status" value="1"/>
</dbReference>
<evidence type="ECO:0000313" key="1">
    <source>
        <dbReference type="EMBL" id="MFC7278299.1"/>
    </source>
</evidence>
<dbReference type="EMBL" id="JBHTBJ010000031">
    <property type="protein sequence ID" value="MFC7278299.1"/>
    <property type="molecule type" value="Genomic_DNA"/>
</dbReference>
<reference evidence="2" key="1">
    <citation type="journal article" date="2019" name="Int. J. Syst. Evol. Microbiol.">
        <title>The Global Catalogue of Microorganisms (GCM) 10K type strain sequencing project: providing services to taxonomists for standard genome sequencing and annotation.</title>
        <authorList>
            <consortium name="The Broad Institute Genomics Platform"/>
            <consortium name="The Broad Institute Genome Sequencing Center for Infectious Disease"/>
            <person name="Wu L."/>
            <person name="Ma J."/>
        </authorList>
    </citation>
    <scope>NUCLEOTIDE SEQUENCE [LARGE SCALE GENOMIC DNA]</scope>
    <source>
        <strain evidence="2">XZYJT-10</strain>
    </source>
</reference>
<sequence>MSADPGFQVQADAISRHAATVDGVADQVGDARGAAAAVSVGRDAYGILCSLIPSLLEPVQESVIDALGDAAESLRSAADDLRSTARDYTGADVRTAKDFGR</sequence>
<comment type="caution">
    <text evidence="1">The sequence shown here is derived from an EMBL/GenBank/DDBJ whole genome shotgun (WGS) entry which is preliminary data.</text>
</comment>
<dbReference type="RefSeq" id="WP_378975001.1">
    <property type="nucleotide sequence ID" value="NZ_JBHTBJ010000031.1"/>
</dbReference>
<name>A0ABW2HZJ4_9ACTN</name>